<reference key="2">
    <citation type="submission" date="2011-04" db="EMBL/GenBank/DDBJ databases">
        <title>Complete sequence of chromosome of Haliscomenobacter hydrossis DSM 1100.</title>
        <authorList>
            <consortium name="US DOE Joint Genome Institute (JGI-PGF)"/>
            <person name="Lucas S."/>
            <person name="Han J."/>
            <person name="Lapidus A."/>
            <person name="Bruce D."/>
            <person name="Goodwin L."/>
            <person name="Pitluck S."/>
            <person name="Peters L."/>
            <person name="Kyrpides N."/>
            <person name="Mavromatis K."/>
            <person name="Ivanova N."/>
            <person name="Ovchinnikova G."/>
            <person name="Pagani I."/>
            <person name="Daligault H."/>
            <person name="Detter J.C."/>
            <person name="Han C."/>
            <person name="Land M."/>
            <person name="Hauser L."/>
            <person name="Markowitz V."/>
            <person name="Cheng J.-F."/>
            <person name="Hugenholtz P."/>
            <person name="Woyke T."/>
            <person name="Wu D."/>
            <person name="Verbarg S."/>
            <person name="Frueling A."/>
            <person name="Brambilla E."/>
            <person name="Klenk H.-P."/>
            <person name="Eisen J.A."/>
        </authorList>
    </citation>
    <scope>NUCLEOTIDE SEQUENCE</scope>
    <source>
        <strain>DSM 1100</strain>
    </source>
</reference>
<accession>F4L201</accession>
<protein>
    <recommendedName>
        <fullName evidence="3">Lipoprotein</fullName>
    </recommendedName>
</protein>
<gene>
    <name evidence="1" type="ordered locus">Halhy_2766</name>
</gene>
<proteinExistence type="predicted"/>
<evidence type="ECO:0000313" key="2">
    <source>
        <dbReference type="Proteomes" id="UP000008461"/>
    </source>
</evidence>
<dbReference type="STRING" id="760192.Halhy_2766"/>
<dbReference type="PROSITE" id="PS51257">
    <property type="entry name" value="PROKAR_LIPOPROTEIN"/>
    <property type="match status" value="1"/>
</dbReference>
<organism evidence="1 2">
    <name type="scientific">Haliscomenobacter hydrossis (strain ATCC 27775 / DSM 1100 / LMG 10767 / O)</name>
    <dbReference type="NCBI Taxonomy" id="760192"/>
    <lineage>
        <taxon>Bacteria</taxon>
        <taxon>Pseudomonadati</taxon>
        <taxon>Bacteroidota</taxon>
        <taxon>Saprospiria</taxon>
        <taxon>Saprospirales</taxon>
        <taxon>Haliscomenobacteraceae</taxon>
        <taxon>Haliscomenobacter</taxon>
    </lineage>
</organism>
<evidence type="ECO:0000313" key="1">
    <source>
        <dbReference type="EMBL" id="AEE50634.1"/>
    </source>
</evidence>
<name>F4L201_HALH1</name>
<dbReference type="OrthoDB" id="1495079at2"/>
<dbReference type="Proteomes" id="UP000008461">
    <property type="component" value="Chromosome"/>
</dbReference>
<dbReference type="RefSeq" id="WP_013765182.1">
    <property type="nucleotide sequence ID" value="NC_015510.1"/>
</dbReference>
<dbReference type="AlphaFoldDB" id="F4L201"/>
<evidence type="ECO:0008006" key="3">
    <source>
        <dbReference type="Google" id="ProtNLM"/>
    </source>
</evidence>
<dbReference type="EMBL" id="CP002691">
    <property type="protein sequence ID" value="AEE50634.1"/>
    <property type="molecule type" value="Genomic_DNA"/>
</dbReference>
<dbReference type="KEGG" id="hhy:Halhy_2766"/>
<keyword evidence="2" id="KW-1185">Reference proteome</keyword>
<sequence length="171" mass="19254">MNKRLLYILLGFVLAGCTLTPAFGQKFLALERYGKVKNIHIPIGTVLTYQLRDGQGWYTAEVVDLNYKDTLVIFPKIAIPLKEISALRYDKNWSKGIGKSLSVFGLSWSAIALVGTLTDKNPDTHYELSDAIVTGSACLTGFLLPRIFKYKIVDLGKRKRLRIMDTRPSER</sequence>
<reference evidence="1 2" key="1">
    <citation type="journal article" date="2011" name="Stand. Genomic Sci.">
        <title>Complete genome sequence of Haliscomenobacter hydrossis type strain (O).</title>
        <authorList>
            <consortium name="US DOE Joint Genome Institute (JGI-PGF)"/>
            <person name="Daligault H."/>
            <person name="Lapidus A."/>
            <person name="Zeytun A."/>
            <person name="Nolan M."/>
            <person name="Lucas S."/>
            <person name="Del Rio T.G."/>
            <person name="Tice H."/>
            <person name="Cheng J.F."/>
            <person name="Tapia R."/>
            <person name="Han C."/>
            <person name="Goodwin L."/>
            <person name="Pitluck S."/>
            <person name="Liolios K."/>
            <person name="Pagani I."/>
            <person name="Ivanova N."/>
            <person name="Huntemann M."/>
            <person name="Mavromatis K."/>
            <person name="Mikhailova N."/>
            <person name="Pati A."/>
            <person name="Chen A."/>
            <person name="Palaniappan K."/>
            <person name="Land M."/>
            <person name="Hauser L."/>
            <person name="Brambilla E.M."/>
            <person name="Rohde M."/>
            <person name="Verbarg S."/>
            <person name="Goker M."/>
            <person name="Bristow J."/>
            <person name="Eisen J.A."/>
            <person name="Markowitz V."/>
            <person name="Hugenholtz P."/>
            <person name="Kyrpides N.C."/>
            <person name="Klenk H.P."/>
            <person name="Woyke T."/>
        </authorList>
    </citation>
    <scope>NUCLEOTIDE SEQUENCE [LARGE SCALE GENOMIC DNA]</scope>
    <source>
        <strain evidence="2">ATCC 27775 / DSM 1100 / LMG 10767 / O</strain>
    </source>
</reference>
<dbReference type="HOGENOM" id="CLU_1560792_0_0_10"/>